<dbReference type="PROSITE" id="PS51211">
    <property type="entry name" value="VITELLOGENIN"/>
    <property type="match status" value="1"/>
</dbReference>
<dbReference type="Pfam" id="PF09172">
    <property type="entry name" value="Vit_open_b-sht"/>
    <property type="match status" value="1"/>
</dbReference>
<comment type="caution">
    <text evidence="5">Lacks conserved residue(s) required for the propagation of feature annotation.</text>
</comment>
<evidence type="ECO:0000313" key="11">
    <source>
        <dbReference type="Proteomes" id="UP000694845"/>
    </source>
</evidence>
<dbReference type="InterPro" id="IPR001846">
    <property type="entry name" value="VWF_type-D"/>
</dbReference>
<dbReference type="PANTHER" id="PTHR23345">
    <property type="entry name" value="VITELLOGENIN-RELATED"/>
    <property type="match status" value="1"/>
</dbReference>
<dbReference type="RefSeq" id="XP_022087200.1">
    <property type="nucleotide sequence ID" value="XM_022231508.1"/>
</dbReference>
<dbReference type="GeneID" id="110977410"/>
<keyword evidence="4" id="KW-0325">Glycoprotein</keyword>
<dbReference type="PROSITE" id="PS51233">
    <property type="entry name" value="VWFD"/>
    <property type="match status" value="1"/>
</dbReference>
<dbReference type="InterPro" id="IPR015816">
    <property type="entry name" value="Vitellinogen_b-sht_N"/>
</dbReference>
<protein>
    <submittedName>
        <fullName evidence="12">Uncharacterized protein LOC110977410</fullName>
    </submittedName>
</protein>
<dbReference type="Pfam" id="PF00094">
    <property type="entry name" value="VWD"/>
    <property type="match status" value="1"/>
</dbReference>
<keyword evidence="6" id="KW-0175">Coiled coil</keyword>
<dbReference type="GO" id="GO:0005319">
    <property type="term" value="F:lipid transporter activity"/>
    <property type="evidence" value="ECO:0007669"/>
    <property type="project" value="InterPro"/>
</dbReference>
<dbReference type="SUPFAM" id="SSF56968">
    <property type="entry name" value="Lipovitellin-phosvitin complex, beta-sheet shell regions"/>
    <property type="match status" value="2"/>
</dbReference>
<dbReference type="OMA" id="YGHCHHR"/>
<dbReference type="InterPro" id="IPR015255">
    <property type="entry name" value="Vitellinogen_open_b-sht"/>
</dbReference>
<sequence length="1727" mass="198104">MRQLLLLLVGVAFARAAVVPSQERYFAAGREYVYHYEGQVVSGIPGVSKEVAGIKITTDVRIQMMADNKCLLRFEQVQLAKIQTETEDPAKQLTVDKLQRLQQEIETPLLEQLVKPIEFRYFNGKVFHIVISQNEPVWASNIKKGVLELMLVNIQGTDDLNEPETQRTQPSNILHQKEHYRVMERGIAGYCESVYNVKISDLVPDIIDKEVQPKRFVLNITKTRDLLECQQRTQRSKLSLLSSRRCEKCKGQETSPAPEPFSEFRKPNEKKEELLKCLSQVRYSISLKDHNKFVIDAVVAEGKHIFQPFGQKGGKAVAFVNQTFILKSTREIQDEFIPDVENPKDQAEDLTFVFEAWKKHEHDSEEERELTEEDGTHMRQIRTKVKTYLQKIQDNIKKDRITEEAPKNFILLVKKLKKFSPLELQNIFDRLGKKFVSDSKEVKERKQILLDALIQVENDKSVEILTSEIGKRSVEGEEACQILSTIALINEPTEEILDHVLGQCRGPVVNGPNADQQVRKTCWLSFGSLVHKACKVNQICSEDKKQEYSMNLLAGIDPSRPEEDKRMCLKAIGNTGLVMKKTTDAETDSIDHIAEIVNSNVEDVDLRVQAIYSLRRLAKVVPERIVPLLMSLVKNMDEDHQVRIAAYVIIMDTEPETDIVFSVITHLKNDKSKQVASFVYTHLESLASNYQKCKKNLYKVAKKALLTLKPFVRGAQYSKRFMWAPNFWEQKVSFNTEASVIGTPASPFPVSGSLPTTTIDPYSNQVKASGYLKFFGNELRTFTLDKDTIWSYLDGTSEWMREREDKMRVGENPYTYRKIFSLGGGVHEIPTEIGLPLQLWVDSAVAMALDAQGKAVLTPRLTDILQNPASKLERVDVEGSLTPRAAVSVMGKMKVSLDDSLMSGLYISGSLNTSAVLNGTVNVDVPKQLYQTRFNTPSSEHQAFSLRSRPYTFTYIPEPERTQTPEVARDSQESYQFTKKLIKGKLMSPRPVQNTISVGRESLGVEMELKTRRVPRSCSCTYGPTHLVFNGPIDVNVILRRGENAPENVVAYMKLEHEFKTPEEYQEFKEKFLAKQHFEVRSSSEESDEVQCTNRKSTPKPVPQEHLKSFRTMGVDFLKRFEDWKYDSARWPFTGEHVEDRSHDSTEEVIPDPAKTIELYHIYFNISTNGSQPIRELISRISLDQQDEFYKAVRFDVMTAKKTFRPDPIHLDQIKEWTEEIQTLCMQGELEHPTYGATLPESEKLEPIPGLPDVAQDPRVLFKFSTQWGKSCVEDQKMQIKARLQRSKKQQEELSEETPDKIECLKNIQETNNRYTQACKSLRREREELRAVHAELTHNELVKKTYKTFFYQGLEWITKFIWGDVKTERAEVHNPDKTVLVMGELEKTLDKLNVSVKHVRGNVRFDRLYIPRFLQDLKVLQPYKLQQHMVMSYGDDLLNGRNINQCKSLRNNSIITFDKRMYNYEQSKCDHILAKDCSSKERFVVLSRKLAQTSTKKSWDMPESASSLEIEMGSEELVHWEEFKDHVKGDIAMAPQELPPKPKTLAKIIRTKLGDSIMLFAPEQELKVFFDGHNVKVELPQKYKGLHCGLCGDFNGEVSDEFVGPNREIYKNPHRFGRSYQHTTNECAKENQCAPVMEFAYATEIILPGNKKQFACISKRPLPTCLQTCRPTEEETIDVEFVCMEHEGDSNPFPTTSTRDALINKYGNKMADYKIKMPMVTKCGRPN</sequence>
<feature type="region of interest" description="Disordered" evidence="7">
    <location>
        <begin position="1083"/>
        <end position="1104"/>
    </location>
</feature>
<dbReference type="OrthoDB" id="160294at2759"/>
<feature type="chain" id="PRO_5034605332" evidence="8">
    <location>
        <begin position="17"/>
        <end position="1727"/>
    </location>
</feature>
<evidence type="ECO:0000259" key="9">
    <source>
        <dbReference type="PROSITE" id="PS51211"/>
    </source>
</evidence>
<dbReference type="PANTHER" id="PTHR23345:SF15">
    <property type="entry name" value="VITELLOGENIN 1-RELATED"/>
    <property type="match status" value="1"/>
</dbReference>
<dbReference type="GO" id="GO:0045735">
    <property type="term" value="F:nutrient reservoir activity"/>
    <property type="evidence" value="ECO:0007669"/>
    <property type="project" value="UniProtKB-KW"/>
</dbReference>
<evidence type="ECO:0000256" key="1">
    <source>
        <dbReference type="ARBA" id="ARBA00022729"/>
    </source>
</evidence>
<dbReference type="InterPro" id="IPR011030">
    <property type="entry name" value="Lipovitellin_superhlx_dom"/>
</dbReference>
<dbReference type="Gene3D" id="2.20.80.10">
    <property type="entry name" value="Lipovitellin-phosvitin complex, chain A, domain 4"/>
    <property type="match status" value="1"/>
</dbReference>
<dbReference type="Gene3D" id="1.25.10.20">
    <property type="entry name" value="Vitellinogen, superhelical"/>
    <property type="match status" value="1"/>
</dbReference>
<dbReference type="SMART" id="SM01169">
    <property type="entry name" value="DUF1943"/>
    <property type="match status" value="1"/>
</dbReference>
<feature type="domain" description="VWFD" evidence="10">
    <location>
        <begin position="1444"/>
        <end position="1628"/>
    </location>
</feature>
<keyword evidence="1 8" id="KW-0732">Signal</keyword>
<feature type="signal peptide" evidence="8">
    <location>
        <begin position="1"/>
        <end position="16"/>
    </location>
</feature>
<feature type="coiled-coil region" evidence="6">
    <location>
        <begin position="1277"/>
        <end position="1339"/>
    </location>
</feature>
<dbReference type="SMART" id="SM00638">
    <property type="entry name" value="LPD_N"/>
    <property type="match status" value="1"/>
</dbReference>
<evidence type="ECO:0000256" key="8">
    <source>
        <dbReference type="SAM" id="SignalP"/>
    </source>
</evidence>
<accession>A0A8B7Y4E5</accession>
<dbReference type="Proteomes" id="UP000694845">
    <property type="component" value="Unplaced"/>
</dbReference>
<proteinExistence type="predicted"/>
<gene>
    <name evidence="12" type="primary">LOC110977410</name>
</gene>
<keyword evidence="11" id="KW-1185">Reference proteome</keyword>
<dbReference type="InterPro" id="IPR015819">
    <property type="entry name" value="Lipid_transp_b-sht_shell"/>
</dbReference>
<evidence type="ECO:0000256" key="6">
    <source>
        <dbReference type="SAM" id="Coils"/>
    </source>
</evidence>
<evidence type="ECO:0000256" key="7">
    <source>
        <dbReference type="SAM" id="MobiDB-lite"/>
    </source>
</evidence>
<evidence type="ECO:0000256" key="5">
    <source>
        <dbReference type="PROSITE-ProRule" id="PRU00557"/>
    </source>
</evidence>
<dbReference type="SUPFAM" id="SSF48431">
    <property type="entry name" value="Lipovitellin-phosvitin complex, superhelical domain"/>
    <property type="match status" value="1"/>
</dbReference>
<evidence type="ECO:0000256" key="3">
    <source>
        <dbReference type="ARBA" id="ARBA00023157"/>
    </source>
</evidence>
<dbReference type="SMART" id="SM00216">
    <property type="entry name" value="VWD"/>
    <property type="match status" value="1"/>
</dbReference>
<evidence type="ECO:0000256" key="2">
    <source>
        <dbReference type="ARBA" id="ARBA00022761"/>
    </source>
</evidence>
<dbReference type="InterPro" id="IPR050733">
    <property type="entry name" value="Vitellogenin/Apolipophorin"/>
</dbReference>
<feature type="domain" description="Vitellogenin" evidence="9">
    <location>
        <begin position="26"/>
        <end position="752"/>
    </location>
</feature>
<name>A0A8B7Y4E5_ACAPL</name>
<keyword evidence="3 5" id="KW-1015">Disulfide bond</keyword>
<dbReference type="InterPro" id="IPR001747">
    <property type="entry name" value="Vitellogenin_N"/>
</dbReference>
<reference evidence="12" key="1">
    <citation type="submission" date="2025-08" db="UniProtKB">
        <authorList>
            <consortium name="RefSeq"/>
        </authorList>
    </citation>
    <scope>IDENTIFICATION</scope>
</reference>
<evidence type="ECO:0000259" key="10">
    <source>
        <dbReference type="PROSITE" id="PS51233"/>
    </source>
</evidence>
<feature type="disulfide bond" evidence="5">
    <location>
        <begin position="246"/>
        <end position="249"/>
    </location>
</feature>
<evidence type="ECO:0000313" key="12">
    <source>
        <dbReference type="RefSeq" id="XP_022087200.1"/>
    </source>
</evidence>
<evidence type="ECO:0000256" key="4">
    <source>
        <dbReference type="ARBA" id="ARBA00023180"/>
    </source>
</evidence>
<dbReference type="Pfam" id="PF01347">
    <property type="entry name" value="Vitellogenin_N"/>
    <property type="match status" value="1"/>
</dbReference>
<organism evidence="11 12">
    <name type="scientific">Acanthaster planci</name>
    <name type="common">Crown-of-thorns starfish</name>
    <dbReference type="NCBI Taxonomy" id="133434"/>
    <lineage>
        <taxon>Eukaryota</taxon>
        <taxon>Metazoa</taxon>
        <taxon>Echinodermata</taxon>
        <taxon>Eleutherozoa</taxon>
        <taxon>Asterozoa</taxon>
        <taxon>Asteroidea</taxon>
        <taxon>Valvatacea</taxon>
        <taxon>Valvatida</taxon>
        <taxon>Acanthasteridae</taxon>
        <taxon>Acanthaster</taxon>
    </lineage>
</organism>
<keyword evidence="2" id="KW-0758">Storage protein</keyword>
<dbReference type="KEGG" id="aplc:110977410"/>
<dbReference type="Gene3D" id="2.30.230.10">
    <property type="entry name" value="Lipovitellin, beta-sheet shell regions, chain A"/>
    <property type="match status" value="1"/>
</dbReference>